<dbReference type="STRING" id="580340.Tlie_0686"/>
<evidence type="ECO:0000256" key="1">
    <source>
        <dbReference type="ARBA" id="ARBA00022679"/>
    </source>
</evidence>
<accession>G7V952</accession>
<evidence type="ECO:0000256" key="2">
    <source>
        <dbReference type="ARBA" id="ARBA00023315"/>
    </source>
</evidence>
<evidence type="ECO:0000259" key="3">
    <source>
        <dbReference type="PROSITE" id="PS51186"/>
    </source>
</evidence>
<dbReference type="Gene3D" id="3.40.630.30">
    <property type="match status" value="1"/>
</dbReference>
<dbReference type="KEGG" id="tli:Tlie_0686"/>
<gene>
    <name evidence="4" type="ordered locus">Tlie_0686</name>
</gene>
<dbReference type="Pfam" id="PF00583">
    <property type="entry name" value="Acetyltransf_1"/>
    <property type="match status" value="1"/>
</dbReference>
<dbReference type="AlphaFoldDB" id="G7V952"/>
<dbReference type="HOGENOM" id="CLU_086503_3_1_0"/>
<dbReference type="InterPro" id="IPR016181">
    <property type="entry name" value="Acyl_CoA_acyltransferase"/>
</dbReference>
<proteinExistence type="predicted"/>
<keyword evidence="5" id="KW-1185">Reference proteome</keyword>
<sequence length="144" mass="16954">MEEQSLPMRYFFYDSKEAVNPDELLTLYRFTKWGKSRSLEQIEKMLQGTSMCFSVRYDGKLVAFCRMLTDFVFRASLWDIMVHPDHQGKGLGSLLLKYVLEHPRIKDIPLIITYTSELSVFLQKLGFEQKEGAMLLLRRPIEYT</sequence>
<dbReference type="GO" id="GO:0005737">
    <property type="term" value="C:cytoplasm"/>
    <property type="evidence" value="ECO:0007669"/>
    <property type="project" value="TreeGrafter"/>
</dbReference>
<dbReference type="PANTHER" id="PTHR43626:SF4">
    <property type="entry name" value="GCN5-RELATED N-ACETYLTRANSFERASE 2, CHLOROPLASTIC"/>
    <property type="match status" value="1"/>
</dbReference>
<keyword evidence="2" id="KW-0012">Acyltransferase</keyword>
<dbReference type="EMBL" id="CP003096">
    <property type="protein sequence ID" value="AER66421.1"/>
    <property type="molecule type" value="Genomic_DNA"/>
</dbReference>
<evidence type="ECO:0000313" key="4">
    <source>
        <dbReference type="EMBL" id="AER66421.1"/>
    </source>
</evidence>
<reference evidence="4 5" key="2">
    <citation type="journal article" date="2012" name="Stand. Genomic Sci.">
        <title>Genome sequence of the moderately thermophilic, amino-acid-degrading and sulfur-reducing bacterium Thermovirga lienii type strain (Cas60314(T)).</title>
        <authorList>
            <person name="Goker M."/>
            <person name="Saunders E."/>
            <person name="Lapidus A."/>
            <person name="Nolan M."/>
            <person name="Lucas S."/>
            <person name="Hammon N."/>
            <person name="Deshpande S."/>
            <person name="Cheng J.F."/>
            <person name="Han C."/>
            <person name="Tapia R."/>
            <person name="Goodwin L.A."/>
            <person name="Pitluck S."/>
            <person name="Liolios K."/>
            <person name="Mavromatis K."/>
            <person name="Pagani I."/>
            <person name="Ivanova N."/>
            <person name="Mikhailova N."/>
            <person name="Pati A."/>
            <person name="Chen A."/>
            <person name="Palaniappan K."/>
            <person name="Land M."/>
            <person name="Chang Y.J."/>
            <person name="Jeffries C.D."/>
            <person name="Brambilla E.M."/>
            <person name="Rohde M."/>
            <person name="Spring S."/>
            <person name="Detter J.C."/>
            <person name="Woyke T."/>
            <person name="Bristow J."/>
            <person name="Eisen J.A."/>
            <person name="Markowitz V."/>
            <person name="Hugenholtz P."/>
            <person name="Kyrpides N.C."/>
            <person name="Klenk H.P."/>
        </authorList>
    </citation>
    <scope>NUCLEOTIDE SEQUENCE [LARGE SCALE GENOMIC DNA]</scope>
    <source>
        <strain evidence="5">ATCC BAA-1197 / DSM 17291 / Cas60314</strain>
    </source>
</reference>
<dbReference type="SUPFAM" id="SSF55729">
    <property type="entry name" value="Acyl-CoA N-acyltransferases (Nat)"/>
    <property type="match status" value="1"/>
</dbReference>
<reference evidence="5" key="1">
    <citation type="submission" date="2011-10" db="EMBL/GenBank/DDBJ databases">
        <title>The complete genome of chromosome of Thermovirga lienii DSM 17291.</title>
        <authorList>
            <consortium name="US DOE Joint Genome Institute (JGI-PGF)"/>
            <person name="Lucas S."/>
            <person name="Copeland A."/>
            <person name="Lapidus A."/>
            <person name="Glavina del Rio T."/>
            <person name="Dalin E."/>
            <person name="Tice H."/>
            <person name="Bruce D."/>
            <person name="Goodwin L."/>
            <person name="Pitluck S."/>
            <person name="Peters L."/>
            <person name="Mikhailova N."/>
            <person name="Saunders E."/>
            <person name="Kyrpides N."/>
            <person name="Mavromatis K."/>
            <person name="Ivanova N."/>
            <person name="Last F.I."/>
            <person name="Brettin T."/>
            <person name="Detter J.C."/>
            <person name="Han C."/>
            <person name="Larimer F."/>
            <person name="Land M."/>
            <person name="Hauser L."/>
            <person name="Markowitz V."/>
            <person name="Cheng J.-F."/>
            <person name="Hugenholtz P."/>
            <person name="Woyke T."/>
            <person name="Wu D."/>
            <person name="Spring S."/>
            <person name="Schroeder M."/>
            <person name="Brambilla E.-M."/>
            <person name="Klenk H.-P."/>
            <person name="Eisen J.A."/>
        </authorList>
    </citation>
    <scope>NUCLEOTIDE SEQUENCE [LARGE SCALE GENOMIC DNA]</scope>
    <source>
        <strain evidence="5">ATCC BAA-1197 / DSM 17291 / Cas60314</strain>
    </source>
</reference>
<feature type="domain" description="N-acetyltransferase" evidence="3">
    <location>
        <begin position="6"/>
        <end position="144"/>
    </location>
</feature>
<name>G7V952_THELD</name>
<dbReference type="Proteomes" id="UP000005868">
    <property type="component" value="Chromosome"/>
</dbReference>
<dbReference type="InterPro" id="IPR045039">
    <property type="entry name" value="NSI-like"/>
</dbReference>
<keyword evidence="1 4" id="KW-0808">Transferase</keyword>
<dbReference type="PANTHER" id="PTHR43626">
    <property type="entry name" value="ACYL-COA N-ACYLTRANSFERASE"/>
    <property type="match status" value="1"/>
</dbReference>
<dbReference type="CDD" id="cd04301">
    <property type="entry name" value="NAT_SF"/>
    <property type="match status" value="1"/>
</dbReference>
<dbReference type="GO" id="GO:0008080">
    <property type="term" value="F:N-acetyltransferase activity"/>
    <property type="evidence" value="ECO:0007669"/>
    <property type="project" value="InterPro"/>
</dbReference>
<evidence type="ECO:0000313" key="5">
    <source>
        <dbReference type="Proteomes" id="UP000005868"/>
    </source>
</evidence>
<protein>
    <submittedName>
        <fullName evidence="4">GCN5-related N-acetyltransferase</fullName>
    </submittedName>
</protein>
<organism evidence="4 5">
    <name type="scientific">Thermovirga lienii (strain ATCC BAA-1197 / DSM 17291 / Cas60314)</name>
    <dbReference type="NCBI Taxonomy" id="580340"/>
    <lineage>
        <taxon>Bacteria</taxon>
        <taxon>Thermotogati</taxon>
        <taxon>Synergistota</taxon>
        <taxon>Synergistia</taxon>
        <taxon>Synergistales</taxon>
        <taxon>Thermovirgaceae</taxon>
        <taxon>Thermovirga</taxon>
    </lineage>
</organism>
<dbReference type="PROSITE" id="PS51186">
    <property type="entry name" value="GNAT"/>
    <property type="match status" value="1"/>
</dbReference>
<dbReference type="InterPro" id="IPR000182">
    <property type="entry name" value="GNAT_dom"/>
</dbReference>
<dbReference type="eggNOG" id="COG0454">
    <property type="taxonomic scope" value="Bacteria"/>
</dbReference>